<feature type="transmembrane region" description="Helical" evidence="5">
    <location>
        <begin position="27"/>
        <end position="50"/>
    </location>
</feature>
<organism evidence="7 8">
    <name type="scientific">Collinsella tanakaei</name>
    <dbReference type="NCBI Taxonomy" id="626935"/>
    <lineage>
        <taxon>Bacteria</taxon>
        <taxon>Bacillati</taxon>
        <taxon>Actinomycetota</taxon>
        <taxon>Coriobacteriia</taxon>
        <taxon>Coriobacteriales</taxon>
        <taxon>Coriobacteriaceae</taxon>
        <taxon>Collinsella</taxon>
    </lineage>
</organism>
<dbReference type="RefSeq" id="WP_117679604.1">
    <property type="nucleotide sequence ID" value="NZ_QSRJ01000006.1"/>
</dbReference>
<dbReference type="GO" id="GO:0000155">
    <property type="term" value="F:phosphorelay sensor kinase activity"/>
    <property type="evidence" value="ECO:0007669"/>
    <property type="project" value="InterPro"/>
</dbReference>
<feature type="domain" description="Signal transduction histidine kinase dimerisation/phosphoacceptor" evidence="6">
    <location>
        <begin position="295"/>
        <end position="347"/>
    </location>
</feature>
<protein>
    <recommendedName>
        <fullName evidence="3">histidine kinase</fullName>
        <ecNumber evidence="3">2.7.13.3</ecNumber>
    </recommendedName>
</protein>
<evidence type="ECO:0000313" key="8">
    <source>
        <dbReference type="Proteomes" id="UP000260943"/>
    </source>
</evidence>
<evidence type="ECO:0000259" key="6">
    <source>
        <dbReference type="Pfam" id="PF00512"/>
    </source>
</evidence>
<evidence type="ECO:0000256" key="5">
    <source>
        <dbReference type="SAM" id="Phobius"/>
    </source>
</evidence>
<gene>
    <name evidence="7" type="ORF">DXC81_05825</name>
</gene>
<evidence type="ECO:0000256" key="2">
    <source>
        <dbReference type="ARBA" id="ARBA00004236"/>
    </source>
</evidence>
<sequence>MFGEKNTAYKTARVRVPGHLAKTRRNLILLSSALTCAILVICLMGAWGVAAHTSRQGNVAAMSDVVANSLELTPQALQGGASTVDQALVQAQARYAASQDALAQGSASYAAAIKSEDRTSPGLVAAWRPFVLLELADGTVKFAIAPQWGEPQEVIMSRDDAVGLVQGAIDAVHGRASGAPASHEATQTATHTAQAGPTTWLWSTYVLCVNPRGMGNPGGDVVSFYEDDDLSAYADEGLIAARAFVFVDQTPSLTNLTSLAVALASVGAVGCVLLVLACRAVIGRALAPAAAAWEAQQRFVGRASHELKTPLASLTSALDVLDAHADQTVASQERWLFNMREDVDQMAGMACTLLGALDPGVDVDAEVGAGAGAGAGADANAGPGADPAGSATSSATSPVTNGEEL</sequence>
<reference evidence="7 8" key="1">
    <citation type="submission" date="2018-08" db="EMBL/GenBank/DDBJ databases">
        <title>A genome reference for cultivated species of the human gut microbiota.</title>
        <authorList>
            <person name="Zou Y."/>
            <person name="Xue W."/>
            <person name="Luo G."/>
        </authorList>
    </citation>
    <scope>NUCLEOTIDE SEQUENCE [LARGE SCALE GENOMIC DNA]</scope>
    <source>
        <strain evidence="7 8">TF08-14</strain>
    </source>
</reference>
<evidence type="ECO:0000256" key="1">
    <source>
        <dbReference type="ARBA" id="ARBA00000085"/>
    </source>
</evidence>
<comment type="caution">
    <text evidence="7">The sequence shown here is derived from an EMBL/GenBank/DDBJ whole genome shotgun (WGS) entry which is preliminary data.</text>
</comment>
<dbReference type="Gene3D" id="1.10.287.130">
    <property type="match status" value="1"/>
</dbReference>
<dbReference type="Proteomes" id="UP000260943">
    <property type="component" value="Unassembled WGS sequence"/>
</dbReference>
<comment type="subcellular location">
    <subcellularLocation>
        <location evidence="2">Cell membrane</location>
    </subcellularLocation>
</comment>
<proteinExistence type="predicted"/>
<evidence type="ECO:0000256" key="3">
    <source>
        <dbReference type="ARBA" id="ARBA00012438"/>
    </source>
</evidence>
<accession>A0A3E4QTI9</accession>
<dbReference type="EC" id="2.7.13.3" evidence="3"/>
<dbReference type="GO" id="GO:0005886">
    <property type="term" value="C:plasma membrane"/>
    <property type="evidence" value="ECO:0007669"/>
    <property type="project" value="UniProtKB-SubCell"/>
</dbReference>
<keyword evidence="5" id="KW-1133">Transmembrane helix</keyword>
<feature type="region of interest" description="Disordered" evidence="4">
    <location>
        <begin position="372"/>
        <end position="405"/>
    </location>
</feature>
<dbReference type="InterPro" id="IPR003661">
    <property type="entry name" value="HisK_dim/P_dom"/>
</dbReference>
<evidence type="ECO:0000256" key="4">
    <source>
        <dbReference type="SAM" id="MobiDB-lite"/>
    </source>
</evidence>
<dbReference type="EMBL" id="QSRJ01000006">
    <property type="protein sequence ID" value="RGL10104.1"/>
    <property type="molecule type" value="Genomic_DNA"/>
</dbReference>
<keyword evidence="5" id="KW-0472">Membrane</keyword>
<comment type="catalytic activity">
    <reaction evidence="1">
        <text>ATP + protein L-histidine = ADP + protein N-phospho-L-histidine.</text>
        <dbReference type="EC" id="2.7.13.3"/>
    </reaction>
</comment>
<evidence type="ECO:0000313" key="7">
    <source>
        <dbReference type="EMBL" id="RGL10104.1"/>
    </source>
</evidence>
<dbReference type="AlphaFoldDB" id="A0A3E4QTI9"/>
<dbReference type="Pfam" id="PF00512">
    <property type="entry name" value="HisKA"/>
    <property type="match status" value="1"/>
</dbReference>
<feature type="compositionally biased region" description="Low complexity" evidence="4">
    <location>
        <begin position="376"/>
        <end position="405"/>
    </location>
</feature>
<dbReference type="InterPro" id="IPR036097">
    <property type="entry name" value="HisK_dim/P_sf"/>
</dbReference>
<dbReference type="SUPFAM" id="SSF47384">
    <property type="entry name" value="Homodimeric domain of signal transducing histidine kinase"/>
    <property type="match status" value="1"/>
</dbReference>
<keyword evidence="5" id="KW-0812">Transmembrane</keyword>
<name>A0A3E4QTI9_9ACTN</name>
<dbReference type="CDD" id="cd00082">
    <property type="entry name" value="HisKA"/>
    <property type="match status" value="1"/>
</dbReference>